<protein>
    <submittedName>
        <fullName evidence="2">Uncharacterized protein</fullName>
    </submittedName>
</protein>
<keyword evidence="3" id="KW-1185">Reference proteome</keyword>
<evidence type="ECO:0000256" key="1">
    <source>
        <dbReference type="SAM" id="MobiDB-lite"/>
    </source>
</evidence>
<dbReference type="EMBL" id="AGNL01004287">
    <property type="protein sequence ID" value="EJK73695.1"/>
    <property type="molecule type" value="Genomic_DNA"/>
</dbReference>
<sequence length="228" mass="24879">MCRQPLLLSEPHLARQFQLVVKLFQPDSQRSSRPRPAVSSRYRSAGLIGNLGKCVGGWGGLSLVRLVVSPDLPDTLQDTYHAYSLTITLPIFLSLTSSSYIAHATRPPPLRSLLRPRAPPDPHFGRRDNSLRSSKSPKLHLRLLLQVSQAPYGYLHHLCSASPFLRVSPSPADSEDVREVKYLVEQCGASVVLRDAAGGAHPKLRRQQPGREGLPVAEAAAAGDVCEA</sequence>
<feature type="compositionally biased region" description="Basic and acidic residues" evidence="1">
    <location>
        <begin position="118"/>
        <end position="130"/>
    </location>
</feature>
<evidence type="ECO:0000313" key="3">
    <source>
        <dbReference type="Proteomes" id="UP000266841"/>
    </source>
</evidence>
<name>K0T826_THAOC</name>
<dbReference type="Proteomes" id="UP000266841">
    <property type="component" value="Unassembled WGS sequence"/>
</dbReference>
<gene>
    <name evidence="2" type="ORF">THAOC_04669</name>
</gene>
<comment type="caution">
    <text evidence="2">The sequence shown here is derived from an EMBL/GenBank/DDBJ whole genome shotgun (WGS) entry which is preliminary data.</text>
</comment>
<evidence type="ECO:0000313" key="2">
    <source>
        <dbReference type="EMBL" id="EJK73695.1"/>
    </source>
</evidence>
<proteinExistence type="predicted"/>
<dbReference type="AlphaFoldDB" id="K0T826"/>
<organism evidence="2 3">
    <name type="scientific">Thalassiosira oceanica</name>
    <name type="common">Marine diatom</name>
    <dbReference type="NCBI Taxonomy" id="159749"/>
    <lineage>
        <taxon>Eukaryota</taxon>
        <taxon>Sar</taxon>
        <taxon>Stramenopiles</taxon>
        <taxon>Ochrophyta</taxon>
        <taxon>Bacillariophyta</taxon>
        <taxon>Coscinodiscophyceae</taxon>
        <taxon>Thalassiosirophycidae</taxon>
        <taxon>Thalassiosirales</taxon>
        <taxon>Thalassiosiraceae</taxon>
        <taxon>Thalassiosira</taxon>
    </lineage>
</organism>
<feature type="region of interest" description="Disordered" evidence="1">
    <location>
        <begin position="109"/>
        <end position="133"/>
    </location>
</feature>
<accession>K0T826</accession>
<feature type="non-terminal residue" evidence="2">
    <location>
        <position position="228"/>
    </location>
</feature>
<reference evidence="2 3" key="1">
    <citation type="journal article" date="2012" name="Genome Biol.">
        <title>Genome and low-iron response of an oceanic diatom adapted to chronic iron limitation.</title>
        <authorList>
            <person name="Lommer M."/>
            <person name="Specht M."/>
            <person name="Roy A.S."/>
            <person name="Kraemer L."/>
            <person name="Andreson R."/>
            <person name="Gutowska M.A."/>
            <person name="Wolf J."/>
            <person name="Bergner S.V."/>
            <person name="Schilhabel M.B."/>
            <person name="Klostermeier U.C."/>
            <person name="Beiko R.G."/>
            <person name="Rosenstiel P."/>
            <person name="Hippler M."/>
            <person name="Laroche J."/>
        </authorList>
    </citation>
    <scope>NUCLEOTIDE SEQUENCE [LARGE SCALE GENOMIC DNA]</scope>
    <source>
        <strain evidence="2 3">CCMP1005</strain>
    </source>
</reference>